<evidence type="ECO:0000256" key="8">
    <source>
        <dbReference type="ARBA" id="ARBA00031195"/>
    </source>
</evidence>
<comment type="similarity">
    <text evidence="1">Belongs to the AB hydrolase superfamily. AB hydrolase 2 family.</text>
</comment>
<dbReference type="EC" id="3.1.2.22" evidence="2"/>
<dbReference type="Gene3D" id="3.40.50.1820">
    <property type="entry name" value="alpha/beta hydrolase"/>
    <property type="match status" value="1"/>
</dbReference>
<evidence type="ECO:0000256" key="6">
    <source>
        <dbReference type="ARBA" id="ARBA00022832"/>
    </source>
</evidence>
<keyword evidence="4" id="KW-0719">Serine esterase</keyword>
<organism evidence="12 13">
    <name type="scientific">Cochliobolus sativus (strain ND90Pr / ATCC 201652)</name>
    <name type="common">Common root rot and spot blotch fungus</name>
    <name type="synonym">Bipolaris sorokiniana</name>
    <dbReference type="NCBI Taxonomy" id="665912"/>
    <lineage>
        <taxon>Eukaryota</taxon>
        <taxon>Fungi</taxon>
        <taxon>Dikarya</taxon>
        <taxon>Ascomycota</taxon>
        <taxon>Pezizomycotina</taxon>
        <taxon>Dothideomycetes</taxon>
        <taxon>Pleosporomycetidae</taxon>
        <taxon>Pleosporales</taxon>
        <taxon>Pleosporineae</taxon>
        <taxon>Pleosporaceae</taxon>
        <taxon>Bipolaris</taxon>
    </lineage>
</organism>
<name>M2TI20_COCSN</name>
<dbReference type="OrthoDB" id="2418081at2759"/>
<evidence type="ECO:0000256" key="5">
    <source>
        <dbReference type="ARBA" id="ARBA00022801"/>
    </source>
</evidence>
<dbReference type="PANTHER" id="PTHR10655:SF17">
    <property type="entry name" value="LYSOPHOSPHOLIPASE-LIKE PROTEIN 1"/>
    <property type="match status" value="1"/>
</dbReference>
<dbReference type="HOGENOM" id="CLU_049413_3_4_1"/>
<dbReference type="KEGG" id="bsc:COCSADRAFT_350576"/>
<dbReference type="RefSeq" id="XP_007696365.1">
    <property type="nucleotide sequence ID" value="XM_007698175.1"/>
</dbReference>
<evidence type="ECO:0000256" key="10">
    <source>
        <dbReference type="SAM" id="MobiDB-lite"/>
    </source>
</evidence>
<reference evidence="13" key="2">
    <citation type="journal article" date="2013" name="PLoS Genet.">
        <title>Comparative genome structure, secondary metabolite, and effector coding capacity across Cochliobolus pathogens.</title>
        <authorList>
            <person name="Condon B.J."/>
            <person name="Leng Y."/>
            <person name="Wu D."/>
            <person name="Bushley K.E."/>
            <person name="Ohm R.A."/>
            <person name="Otillar R."/>
            <person name="Martin J."/>
            <person name="Schackwitz W."/>
            <person name="Grimwood J."/>
            <person name="MohdZainudin N."/>
            <person name="Xue C."/>
            <person name="Wang R."/>
            <person name="Manning V.A."/>
            <person name="Dhillon B."/>
            <person name="Tu Z.J."/>
            <person name="Steffenson B.J."/>
            <person name="Salamov A."/>
            <person name="Sun H."/>
            <person name="Lowry S."/>
            <person name="LaButti K."/>
            <person name="Han J."/>
            <person name="Copeland A."/>
            <person name="Lindquist E."/>
            <person name="Barry K."/>
            <person name="Schmutz J."/>
            <person name="Baker S.E."/>
            <person name="Ciuffetti L.M."/>
            <person name="Grigoriev I.V."/>
            <person name="Zhong S."/>
            <person name="Turgeon B.G."/>
        </authorList>
    </citation>
    <scope>NUCLEOTIDE SEQUENCE [LARGE SCALE GENOMIC DNA]</scope>
    <source>
        <strain evidence="13">ND90Pr / ATCC 201652</strain>
    </source>
</reference>
<dbReference type="GO" id="GO:0006631">
    <property type="term" value="P:fatty acid metabolic process"/>
    <property type="evidence" value="ECO:0007669"/>
    <property type="project" value="UniProtKB-KW"/>
</dbReference>
<keyword evidence="6" id="KW-0276">Fatty acid metabolism</keyword>
<evidence type="ECO:0000256" key="2">
    <source>
        <dbReference type="ARBA" id="ARBA00012423"/>
    </source>
</evidence>
<evidence type="ECO:0000256" key="1">
    <source>
        <dbReference type="ARBA" id="ARBA00006499"/>
    </source>
</evidence>
<keyword evidence="6" id="KW-0443">Lipid metabolism</keyword>
<dbReference type="AlphaFoldDB" id="M2TI20"/>
<keyword evidence="5" id="KW-0378">Hydrolase</keyword>
<feature type="region of interest" description="Disordered" evidence="10">
    <location>
        <begin position="1"/>
        <end position="20"/>
    </location>
</feature>
<evidence type="ECO:0000259" key="11">
    <source>
        <dbReference type="Pfam" id="PF02230"/>
    </source>
</evidence>
<dbReference type="STRING" id="665912.M2TI20"/>
<evidence type="ECO:0000313" key="12">
    <source>
        <dbReference type="EMBL" id="EMD68866.1"/>
    </source>
</evidence>
<evidence type="ECO:0000256" key="4">
    <source>
        <dbReference type="ARBA" id="ARBA00022487"/>
    </source>
</evidence>
<dbReference type="InterPro" id="IPR029058">
    <property type="entry name" value="AB_hydrolase_fold"/>
</dbReference>
<protein>
    <recommendedName>
        <fullName evidence="3">Acyl-protein thioesterase 1</fullName>
        <ecNumber evidence="2">3.1.2.22</ecNumber>
    </recommendedName>
    <alternativeName>
        <fullName evidence="8">Palmitoyl-protein hydrolase</fullName>
    </alternativeName>
</protein>
<comment type="function">
    <text evidence="7">Hydrolyzes fatty acids from S-acylated cysteine residues in proteins with a strong preference for palmitoylated G-alpha proteins over other acyl substrates. Mediates the deacylation of G-alpha proteins such as GPA1 in vivo, but has weak or no activity toward palmitoylated Ras proteins. Has weak lysophospholipase activity in vitro; however such activity may not exist in vivo.</text>
</comment>
<evidence type="ECO:0000256" key="3">
    <source>
        <dbReference type="ARBA" id="ARBA00014923"/>
    </source>
</evidence>
<keyword evidence="13" id="KW-1185">Reference proteome</keyword>
<feature type="domain" description="Phospholipase/carboxylesterase/thioesterase" evidence="11">
    <location>
        <begin position="18"/>
        <end position="204"/>
    </location>
</feature>
<feature type="compositionally biased region" description="Pro residues" evidence="10">
    <location>
        <begin position="1"/>
        <end position="19"/>
    </location>
</feature>
<sequence length="206" mass="22411">MSPERTPPIIIPPAIPPSDPSKSSAVIFIHGLGDDASGVLPNALDGHDLATTAWYLPTRLSPYPPSRPELEDGEDEEGIMASVDYITSLIDDLVVQGMSERRIVVGGFSQGHAMALLTGLVSKYSGRLGGLFGLSGCLPLSDQVFLARGTSDRLVPKRHHRLCYERLSELGIKEEKTTIKEYENMGHVMSGAEPRDLCAWLEKTLQ</sequence>
<dbReference type="eggNOG" id="KOG2112">
    <property type="taxonomic scope" value="Eukaryota"/>
</dbReference>
<reference evidence="12 13" key="1">
    <citation type="journal article" date="2012" name="PLoS Pathog.">
        <title>Diverse lifestyles and strategies of plant pathogenesis encoded in the genomes of eighteen Dothideomycetes fungi.</title>
        <authorList>
            <person name="Ohm R.A."/>
            <person name="Feau N."/>
            <person name="Henrissat B."/>
            <person name="Schoch C.L."/>
            <person name="Horwitz B.A."/>
            <person name="Barry K.W."/>
            <person name="Condon B.J."/>
            <person name="Copeland A.C."/>
            <person name="Dhillon B."/>
            <person name="Glaser F."/>
            <person name="Hesse C.N."/>
            <person name="Kosti I."/>
            <person name="LaButti K."/>
            <person name="Lindquist E.A."/>
            <person name="Lucas S."/>
            <person name="Salamov A.A."/>
            <person name="Bradshaw R.E."/>
            <person name="Ciuffetti L."/>
            <person name="Hamelin R.C."/>
            <person name="Kema G.H.J."/>
            <person name="Lawrence C."/>
            <person name="Scott J.A."/>
            <person name="Spatafora J.W."/>
            <person name="Turgeon B.G."/>
            <person name="de Wit P.J.G.M."/>
            <person name="Zhong S."/>
            <person name="Goodwin S.B."/>
            <person name="Grigoriev I.V."/>
        </authorList>
    </citation>
    <scope>NUCLEOTIDE SEQUENCE [LARGE SCALE GENOMIC DNA]</scope>
    <source>
        <strain evidence="13">ND90Pr / ATCC 201652</strain>
    </source>
</reference>
<evidence type="ECO:0000256" key="9">
    <source>
        <dbReference type="ARBA" id="ARBA00047337"/>
    </source>
</evidence>
<proteinExistence type="inferred from homology"/>
<dbReference type="InterPro" id="IPR050565">
    <property type="entry name" value="LYPA1-2/EST-like"/>
</dbReference>
<dbReference type="PANTHER" id="PTHR10655">
    <property type="entry name" value="LYSOPHOSPHOLIPASE-RELATED"/>
    <property type="match status" value="1"/>
</dbReference>
<dbReference type="Proteomes" id="UP000016934">
    <property type="component" value="Unassembled WGS sequence"/>
</dbReference>
<dbReference type="Pfam" id="PF02230">
    <property type="entry name" value="Abhydrolase_2"/>
    <property type="match status" value="1"/>
</dbReference>
<gene>
    <name evidence="12" type="ORF">COCSADRAFT_350576</name>
</gene>
<comment type="catalytic activity">
    <reaction evidence="9">
        <text>S-hexadecanoyl-L-cysteinyl-[protein] + H2O = L-cysteinyl-[protein] + hexadecanoate + H(+)</text>
        <dbReference type="Rhea" id="RHEA:19233"/>
        <dbReference type="Rhea" id="RHEA-COMP:10131"/>
        <dbReference type="Rhea" id="RHEA-COMP:11032"/>
        <dbReference type="ChEBI" id="CHEBI:7896"/>
        <dbReference type="ChEBI" id="CHEBI:15377"/>
        <dbReference type="ChEBI" id="CHEBI:15378"/>
        <dbReference type="ChEBI" id="CHEBI:29950"/>
        <dbReference type="ChEBI" id="CHEBI:74151"/>
        <dbReference type="EC" id="3.1.2.22"/>
    </reaction>
</comment>
<evidence type="ECO:0000313" key="13">
    <source>
        <dbReference type="Proteomes" id="UP000016934"/>
    </source>
</evidence>
<dbReference type="EMBL" id="KB445638">
    <property type="protein sequence ID" value="EMD68866.1"/>
    <property type="molecule type" value="Genomic_DNA"/>
</dbReference>
<dbReference type="GeneID" id="19138031"/>
<accession>M2TI20</accession>
<dbReference type="GO" id="GO:0005737">
    <property type="term" value="C:cytoplasm"/>
    <property type="evidence" value="ECO:0007669"/>
    <property type="project" value="TreeGrafter"/>
</dbReference>
<dbReference type="GO" id="GO:0008474">
    <property type="term" value="F:palmitoyl-(protein) hydrolase activity"/>
    <property type="evidence" value="ECO:0007669"/>
    <property type="project" value="UniProtKB-EC"/>
</dbReference>
<evidence type="ECO:0000256" key="7">
    <source>
        <dbReference type="ARBA" id="ARBA00029392"/>
    </source>
</evidence>
<dbReference type="GO" id="GO:0052689">
    <property type="term" value="F:carboxylic ester hydrolase activity"/>
    <property type="evidence" value="ECO:0007669"/>
    <property type="project" value="UniProtKB-KW"/>
</dbReference>
<dbReference type="SUPFAM" id="SSF53474">
    <property type="entry name" value="alpha/beta-Hydrolases"/>
    <property type="match status" value="1"/>
</dbReference>
<dbReference type="InterPro" id="IPR003140">
    <property type="entry name" value="PLipase/COase/thioEstase"/>
</dbReference>
<dbReference type="OMA" id="WIIPNAM"/>